<dbReference type="EMBL" id="JAQGLA010000008">
    <property type="protein sequence ID" value="MDA3625347.1"/>
    <property type="molecule type" value="Genomic_DNA"/>
</dbReference>
<evidence type="ECO:0000313" key="3">
    <source>
        <dbReference type="Proteomes" id="UP001210380"/>
    </source>
</evidence>
<feature type="domain" description="Tetracyclin repressor-like C-terminal group 31" evidence="1">
    <location>
        <begin position="3"/>
        <end position="91"/>
    </location>
</feature>
<protein>
    <submittedName>
        <fullName evidence="2">TetR family transcriptional regulator C-terminal domain-containing protein</fullName>
    </submittedName>
</protein>
<dbReference type="Gene3D" id="1.10.357.10">
    <property type="entry name" value="Tetracycline Repressor, domain 2"/>
    <property type="match status" value="1"/>
</dbReference>
<sequence>MQADRGLWAASFDLMAQVDHVPEIRDQLRRGIQAARTGNVAMFEGVDEDTVDDEQARTIGSLYYALQAGLAIQWLVDPDSAPSADDIVAGLRAIAAKASEAG</sequence>
<name>A0ABT4UUE4_9PSEU</name>
<evidence type="ECO:0000259" key="1">
    <source>
        <dbReference type="Pfam" id="PF17940"/>
    </source>
</evidence>
<reference evidence="2 3" key="1">
    <citation type="submission" date="2022-11" db="EMBL/GenBank/DDBJ databases">
        <title>Draft genome sequence of Saccharopolyspora sp. WRP15-2 isolated from rhizosphere soils of wild rice in Thailand.</title>
        <authorList>
            <person name="Duangmal K."/>
            <person name="Kammanee S."/>
            <person name="Muangham S."/>
        </authorList>
    </citation>
    <scope>NUCLEOTIDE SEQUENCE [LARGE SCALE GENOMIC DNA]</scope>
    <source>
        <strain evidence="2 3">WRP15-2</strain>
    </source>
</reference>
<dbReference type="RefSeq" id="WP_270947925.1">
    <property type="nucleotide sequence ID" value="NZ_JAQGLA010000008.1"/>
</dbReference>
<dbReference type="SUPFAM" id="SSF48498">
    <property type="entry name" value="Tetracyclin repressor-like, C-terminal domain"/>
    <property type="match status" value="1"/>
</dbReference>
<comment type="caution">
    <text evidence="2">The sequence shown here is derived from an EMBL/GenBank/DDBJ whole genome shotgun (WGS) entry which is preliminary data.</text>
</comment>
<dbReference type="InterPro" id="IPR041583">
    <property type="entry name" value="TetR_C_31"/>
</dbReference>
<dbReference type="Pfam" id="PF17940">
    <property type="entry name" value="TetR_C_31"/>
    <property type="match status" value="1"/>
</dbReference>
<accession>A0ABT4UUE4</accession>
<gene>
    <name evidence="2" type="ORF">OU415_07860</name>
</gene>
<dbReference type="Proteomes" id="UP001210380">
    <property type="component" value="Unassembled WGS sequence"/>
</dbReference>
<proteinExistence type="predicted"/>
<dbReference type="InterPro" id="IPR036271">
    <property type="entry name" value="Tet_transcr_reg_TetR-rel_C_sf"/>
</dbReference>
<organism evidence="2 3">
    <name type="scientific">Saccharopolyspora oryzae</name>
    <dbReference type="NCBI Taxonomy" id="2997343"/>
    <lineage>
        <taxon>Bacteria</taxon>
        <taxon>Bacillati</taxon>
        <taxon>Actinomycetota</taxon>
        <taxon>Actinomycetes</taxon>
        <taxon>Pseudonocardiales</taxon>
        <taxon>Pseudonocardiaceae</taxon>
        <taxon>Saccharopolyspora</taxon>
    </lineage>
</organism>
<evidence type="ECO:0000313" key="2">
    <source>
        <dbReference type="EMBL" id="MDA3625347.1"/>
    </source>
</evidence>
<keyword evidence="3" id="KW-1185">Reference proteome</keyword>